<dbReference type="PANTHER" id="PTHR44591">
    <property type="entry name" value="STRESS RESPONSE REGULATOR PROTEIN 1"/>
    <property type="match status" value="1"/>
</dbReference>
<reference evidence="4 5" key="1">
    <citation type="journal article" date="2014" name="World J. Microbiol. Biotechnol.">
        <title>Biodiversity and physiological characteristics of Antarctic and Arctic lichens-associated bacteria.</title>
        <authorList>
            <person name="Lee Y.M."/>
            <person name="Kim E.H."/>
            <person name="Lee H.K."/>
            <person name="Hong S.G."/>
        </authorList>
    </citation>
    <scope>NUCLEOTIDE SEQUENCE [LARGE SCALE GENOMIC DNA]</scope>
    <source>
        <strain evidence="4 5">PAMC 26569</strain>
        <plasmid evidence="4">unnamed2</plasmid>
    </source>
</reference>
<feature type="domain" description="Response regulatory" evidence="3">
    <location>
        <begin position="6"/>
        <end position="120"/>
    </location>
</feature>
<gene>
    <name evidence="4" type="ORF">HN018_24650</name>
</gene>
<proteinExistence type="predicted"/>
<protein>
    <submittedName>
        <fullName evidence="4">Response regulator</fullName>
    </submittedName>
</protein>
<dbReference type="GO" id="GO:0000160">
    <property type="term" value="P:phosphorelay signal transduction system"/>
    <property type="evidence" value="ECO:0007669"/>
    <property type="project" value="InterPro"/>
</dbReference>
<dbReference type="KEGG" id="lck:HN018_24650"/>
<feature type="modified residue" description="4-aspartylphosphate" evidence="2">
    <location>
        <position position="55"/>
    </location>
</feature>
<keyword evidence="1 2" id="KW-0597">Phosphoprotein</keyword>
<dbReference type="InterPro" id="IPR001789">
    <property type="entry name" value="Sig_transdc_resp-reg_receiver"/>
</dbReference>
<dbReference type="InterPro" id="IPR011006">
    <property type="entry name" value="CheY-like_superfamily"/>
</dbReference>
<dbReference type="Pfam" id="PF00072">
    <property type="entry name" value="Response_reg"/>
    <property type="match status" value="1"/>
</dbReference>
<evidence type="ECO:0000256" key="1">
    <source>
        <dbReference type="ARBA" id="ARBA00022553"/>
    </source>
</evidence>
<dbReference type="SMART" id="SM00448">
    <property type="entry name" value="REC"/>
    <property type="match status" value="1"/>
</dbReference>
<dbReference type="AlphaFoldDB" id="A0A6M8HXV0"/>
<dbReference type="EMBL" id="CP053710">
    <property type="protein sequence ID" value="QKE93384.1"/>
    <property type="molecule type" value="Genomic_DNA"/>
</dbReference>
<dbReference type="Gene3D" id="3.40.50.2300">
    <property type="match status" value="1"/>
</dbReference>
<keyword evidence="5" id="KW-1185">Reference proteome</keyword>
<evidence type="ECO:0000313" key="5">
    <source>
        <dbReference type="Proteomes" id="UP000500767"/>
    </source>
</evidence>
<keyword evidence="4" id="KW-0614">Plasmid</keyword>
<evidence type="ECO:0000313" key="4">
    <source>
        <dbReference type="EMBL" id="QKE93384.1"/>
    </source>
</evidence>
<dbReference type="Proteomes" id="UP000500767">
    <property type="component" value="Plasmid unnamed2"/>
</dbReference>
<evidence type="ECO:0000259" key="3">
    <source>
        <dbReference type="PROSITE" id="PS50110"/>
    </source>
</evidence>
<evidence type="ECO:0000256" key="2">
    <source>
        <dbReference type="PROSITE-ProRule" id="PRU00169"/>
    </source>
</evidence>
<dbReference type="PROSITE" id="PS50110">
    <property type="entry name" value="RESPONSE_REGULATORY"/>
    <property type="match status" value="1"/>
</dbReference>
<organism evidence="4 5">
    <name type="scientific">Lichenicola cladoniae</name>
    <dbReference type="NCBI Taxonomy" id="1484109"/>
    <lineage>
        <taxon>Bacteria</taxon>
        <taxon>Pseudomonadati</taxon>
        <taxon>Pseudomonadota</taxon>
        <taxon>Alphaproteobacteria</taxon>
        <taxon>Acetobacterales</taxon>
        <taxon>Acetobacteraceae</taxon>
        <taxon>Lichenicola</taxon>
    </lineage>
</organism>
<dbReference type="PANTHER" id="PTHR44591:SF25">
    <property type="entry name" value="CHEMOTAXIS TWO-COMPONENT RESPONSE REGULATOR"/>
    <property type="match status" value="1"/>
</dbReference>
<name>A0A6M8HXV0_9PROT</name>
<dbReference type="SUPFAM" id="SSF52172">
    <property type="entry name" value="CheY-like"/>
    <property type="match status" value="1"/>
</dbReference>
<dbReference type="InterPro" id="IPR050595">
    <property type="entry name" value="Bact_response_regulator"/>
</dbReference>
<accession>A0A6M8HXV0</accession>
<sequence>MTDAPLICVIDDDVSVQRALVGLIVSMGYRCVGYASAEAGLTSGHAQAADCIVTDIHMPGLDGFDLKQKLDARGSSGRVIMMTGRSDSRLELRAQEAGAFCLLRKPLHAGALAACLSRALGKSTG</sequence>
<geneLocation type="plasmid" evidence="4 5">
    <name>unnamed2</name>
</geneLocation>